<accession>A0ABW6K0I4</accession>
<name>A0ABW6K0I4_9BACI</name>
<organism evidence="1 2">
    <name type="scientific">Cytobacillus mangrovibacter</name>
    <dbReference type="NCBI Taxonomy" id="3299024"/>
    <lineage>
        <taxon>Bacteria</taxon>
        <taxon>Bacillati</taxon>
        <taxon>Bacillota</taxon>
        <taxon>Bacilli</taxon>
        <taxon>Bacillales</taxon>
        <taxon>Bacillaceae</taxon>
        <taxon>Cytobacillus</taxon>
    </lineage>
</organism>
<comment type="caution">
    <text evidence="1">The sequence shown here is derived from an EMBL/GenBank/DDBJ whole genome shotgun (WGS) entry which is preliminary data.</text>
</comment>
<keyword evidence="2" id="KW-1185">Reference proteome</keyword>
<dbReference type="RefSeq" id="WP_389221316.1">
    <property type="nucleotide sequence ID" value="NZ_JBIACJ010000008.1"/>
</dbReference>
<dbReference type="Proteomes" id="UP001601058">
    <property type="component" value="Unassembled WGS sequence"/>
</dbReference>
<gene>
    <name evidence="1" type="ORF">ACFYKT_15160</name>
</gene>
<evidence type="ECO:0000313" key="1">
    <source>
        <dbReference type="EMBL" id="MFE8697676.1"/>
    </source>
</evidence>
<protein>
    <submittedName>
        <fullName evidence="1">Uncharacterized protein</fullName>
    </submittedName>
</protein>
<reference evidence="1 2" key="1">
    <citation type="submission" date="2024-08" db="EMBL/GenBank/DDBJ databases">
        <title>Two novel Cytobacillus novel species.</title>
        <authorList>
            <person name="Liu G."/>
        </authorList>
    </citation>
    <scope>NUCLEOTIDE SEQUENCE [LARGE SCALE GENOMIC DNA]</scope>
    <source>
        <strain evidence="1 2">FJAT-53684</strain>
    </source>
</reference>
<proteinExistence type="predicted"/>
<evidence type="ECO:0000313" key="2">
    <source>
        <dbReference type="Proteomes" id="UP001601058"/>
    </source>
</evidence>
<sequence>MTGTGTKINTIKELVANHQKEGHDQDMTIKPITADQIRQQLKEFLDLKDLLSAIESDSYL</sequence>
<dbReference type="EMBL" id="JBIACJ010000008">
    <property type="protein sequence ID" value="MFE8697676.1"/>
    <property type="molecule type" value="Genomic_DNA"/>
</dbReference>